<evidence type="ECO:0008006" key="3">
    <source>
        <dbReference type="Google" id="ProtNLM"/>
    </source>
</evidence>
<evidence type="ECO:0000313" key="1">
    <source>
        <dbReference type="EMBL" id="MEE6259009.1"/>
    </source>
</evidence>
<protein>
    <recommendedName>
        <fullName evidence="3">Glycosyltransferase</fullName>
    </recommendedName>
</protein>
<reference evidence="1 2" key="1">
    <citation type="submission" date="2024-01" db="EMBL/GenBank/DDBJ databases">
        <title>Genome insights into Plantactinospora sonchi sp. nov.</title>
        <authorList>
            <person name="Wang L."/>
        </authorList>
    </citation>
    <scope>NUCLEOTIDE SEQUENCE [LARGE SCALE GENOMIC DNA]</scope>
    <source>
        <strain evidence="1 2">NEAU-QY2</strain>
    </source>
</reference>
<sequence length="184" mass="20141">MTRRVLFLALGGNRPRGVAAESAEVVAAGGRAVVLVDHLGPWHGPRLDPAVEVVELSRLESARRSTRLVRAMLYGLPHGLFTVIAQGPLRQPARRARERYDTRFADRVHRRFVLPRYRPGWGAEIPSGLRRHLPDADGLDLIVVADAVSLPYGLGLLTAYRAAGVAEPALTFGLEYAVPSGRLR</sequence>
<proteinExistence type="predicted"/>
<dbReference type="EMBL" id="JAZGQK010000007">
    <property type="protein sequence ID" value="MEE6259009.1"/>
    <property type="molecule type" value="Genomic_DNA"/>
</dbReference>
<keyword evidence="2" id="KW-1185">Reference proteome</keyword>
<dbReference type="RefSeq" id="WP_331214121.1">
    <property type="nucleotide sequence ID" value="NZ_JAZGQK010000007.1"/>
</dbReference>
<evidence type="ECO:0000313" key="2">
    <source>
        <dbReference type="Proteomes" id="UP001332243"/>
    </source>
</evidence>
<accession>A0ABU7RR83</accession>
<name>A0ABU7RR83_9ACTN</name>
<gene>
    <name evidence="1" type="ORF">V1633_10975</name>
</gene>
<organism evidence="1 2">
    <name type="scientific">Plantactinospora sonchi</name>
    <dbReference type="NCBI Taxonomy" id="1544735"/>
    <lineage>
        <taxon>Bacteria</taxon>
        <taxon>Bacillati</taxon>
        <taxon>Actinomycetota</taxon>
        <taxon>Actinomycetes</taxon>
        <taxon>Micromonosporales</taxon>
        <taxon>Micromonosporaceae</taxon>
        <taxon>Plantactinospora</taxon>
    </lineage>
</organism>
<comment type="caution">
    <text evidence="1">The sequence shown here is derived from an EMBL/GenBank/DDBJ whole genome shotgun (WGS) entry which is preliminary data.</text>
</comment>
<dbReference type="Proteomes" id="UP001332243">
    <property type="component" value="Unassembled WGS sequence"/>
</dbReference>